<evidence type="ECO:0000256" key="10">
    <source>
        <dbReference type="ARBA" id="ARBA00022723"/>
    </source>
</evidence>
<dbReference type="PANTHER" id="PTHR10954:SF23">
    <property type="entry name" value="RIBONUCLEASE"/>
    <property type="match status" value="1"/>
</dbReference>
<evidence type="ECO:0000256" key="5">
    <source>
        <dbReference type="ARBA" id="ARBA00007383"/>
    </source>
</evidence>
<dbReference type="InterPro" id="IPR012337">
    <property type="entry name" value="RNaseH-like_sf"/>
</dbReference>
<keyword evidence="12 13" id="KW-0378">Hydrolase</keyword>
<sequence>MILVGIDEAGRGSLIGPMVVAGVAIDSNFLKFLSEIGVKDSKKLTRKKREYLFGVILEYSYAISLVKAYPEEIDSENLNEITYRAMIQIIHSMSVYNPSIVTVDKVGNASAVEREIININSSPRVENNADVKYVEVSAASIIAKVVRDNIINELKKTYGDFGSGYPGDKKTVEWIKDLYSRQPTYALPIIRRSWKILQDIAPNYYIRKRDGN</sequence>
<dbReference type="GO" id="GO:0030145">
    <property type="term" value="F:manganese ion binding"/>
    <property type="evidence" value="ECO:0007669"/>
    <property type="project" value="UniProtKB-UniRule"/>
</dbReference>
<dbReference type="InterPro" id="IPR020787">
    <property type="entry name" value="RNase_HII_arc"/>
</dbReference>
<keyword evidence="11 13" id="KW-0255">Endonuclease</keyword>
<evidence type="ECO:0000259" key="16">
    <source>
        <dbReference type="PROSITE" id="PS51975"/>
    </source>
</evidence>
<proteinExistence type="inferred from homology"/>
<evidence type="ECO:0000256" key="7">
    <source>
        <dbReference type="ARBA" id="ARBA00019179"/>
    </source>
</evidence>
<dbReference type="InterPro" id="IPR024567">
    <property type="entry name" value="RNase_HII/HIII_dom"/>
</dbReference>
<dbReference type="EMBL" id="CP013694">
    <property type="protein sequence ID" value="ALU28792.1"/>
    <property type="molecule type" value="Genomic_DNA"/>
</dbReference>
<organism evidence="18 19">
    <name type="scientific">Sulfolobus acidocaldarius</name>
    <dbReference type="NCBI Taxonomy" id="2285"/>
    <lineage>
        <taxon>Archaea</taxon>
        <taxon>Thermoproteota</taxon>
        <taxon>Thermoprotei</taxon>
        <taxon>Sulfolobales</taxon>
        <taxon>Sulfolobaceae</taxon>
        <taxon>Sulfolobus</taxon>
    </lineage>
</organism>
<keyword evidence="10 13" id="KW-0479">Metal-binding</keyword>
<keyword evidence="8 13" id="KW-0963">Cytoplasm</keyword>
<dbReference type="GO" id="GO:0032299">
    <property type="term" value="C:ribonuclease H2 complex"/>
    <property type="evidence" value="ECO:0007669"/>
    <property type="project" value="TreeGrafter"/>
</dbReference>
<comment type="cofactor">
    <cofactor evidence="2">
        <name>Mg(2+)</name>
        <dbReference type="ChEBI" id="CHEBI:18420"/>
    </cofactor>
</comment>
<dbReference type="EC" id="3.1.26.4" evidence="6 13"/>
<comment type="similarity">
    <text evidence="5 13 15">Belongs to the RNase HII family.</text>
</comment>
<dbReference type="PANTHER" id="PTHR10954">
    <property type="entry name" value="RIBONUCLEASE H2 SUBUNIT A"/>
    <property type="match status" value="1"/>
</dbReference>
<dbReference type="Gene3D" id="3.30.420.10">
    <property type="entry name" value="Ribonuclease H-like superfamily/Ribonuclease H"/>
    <property type="match status" value="1"/>
</dbReference>
<dbReference type="EMBL" id="CP013695">
    <property type="protein sequence ID" value="ALU31512.1"/>
    <property type="molecule type" value="Genomic_DNA"/>
</dbReference>
<name>A0A0U3GT90_9CREN</name>
<keyword evidence="9 13" id="KW-0540">Nuclease</keyword>
<dbReference type="PROSITE" id="PS51975">
    <property type="entry name" value="RNASE_H_2"/>
    <property type="match status" value="1"/>
</dbReference>
<gene>
    <name evidence="13" type="primary">rnhB</name>
    <name evidence="17" type="ORF">ATY89_01655</name>
    <name evidence="18" type="ORF">ATZ20_04690</name>
</gene>
<dbReference type="GO" id="GO:0003723">
    <property type="term" value="F:RNA binding"/>
    <property type="evidence" value="ECO:0007669"/>
    <property type="project" value="UniProtKB-UniRule"/>
</dbReference>
<dbReference type="GeneID" id="14551469"/>
<comment type="subcellular location">
    <subcellularLocation>
        <location evidence="4 13">Cytoplasm</location>
    </subcellularLocation>
</comment>
<dbReference type="SMR" id="A0A0U3GT90"/>
<reference evidence="19 20" key="1">
    <citation type="submission" date="2015-12" db="EMBL/GenBank/DDBJ databases">
        <title>A stable core within a dynamic pangenome in Sulfolobus acidocaldarius.</title>
        <authorList>
            <person name="Anderson R."/>
            <person name="Kouris A."/>
            <person name="Seward C."/>
            <person name="Campbell K."/>
            <person name="Whitaker R."/>
        </authorList>
    </citation>
    <scope>NUCLEOTIDE SEQUENCE [LARGE SCALE GENOMIC DNA]</scope>
    <source>
        <strain evidence="17 20">GG12-C01-09</strain>
        <strain evidence="18 19">NG05B_CO5_07</strain>
    </source>
</reference>
<dbReference type="GeneID" id="78441305"/>
<comment type="catalytic activity">
    <reaction evidence="1 13 14 15">
        <text>Endonucleolytic cleavage to 5'-phosphomonoester.</text>
        <dbReference type="EC" id="3.1.26.4"/>
    </reaction>
</comment>
<evidence type="ECO:0000256" key="12">
    <source>
        <dbReference type="ARBA" id="ARBA00022801"/>
    </source>
</evidence>
<evidence type="ECO:0000256" key="2">
    <source>
        <dbReference type="ARBA" id="ARBA00001946"/>
    </source>
</evidence>
<dbReference type="RefSeq" id="WP_011277822.1">
    <property type="nucleotide sequence ID" value="NZ_BHWZ01000001.1"/>
</dbReference>
<dbReference type="OMA" id="LIDECNG"/>
<dbReference type="InterPro" id="IPR001352">
    <property type="entry name" value="RNase_HII/HIII"/>
</dbReference>
<evidence type="ECO:0000256" key="6">
    <source>
        <dbReference type="ARBA" id="ARBA00012180"/>
    </source>
</evidence>
<dbReference type="GO" id="GO:0006298">
    <property type="term" value="P:mismatch repair"/>
    <property type="evidence" value="ECO:0007669"/>
    <property type="project" value="TreeGrafter"/>
</dbReference>
<dbReference type="PaxDb" id="1435377-SUSAZ_04400"/>
<dbReference type="AlphaFoldDB" id="A0A0U3GT90"/>
<feature type="binding site" evidence="13 14">
    <location>
        <position position="104"/>
    </location>
    <ligand>
        <name>a divalent metal cation</name>
        <dbReference type="ChEBI" id="CHEBI:60240"/>
    </ligand>
</feature>
<evidence type="ECO:0000256" key="4">
    <source>
        <dbReference type="ARBA" id="ARBA00004496"/>
    </source>
</evidence>
<evidence type="ECO:0000256" key="3">
    <source>
        <dbReference type="ARBA" id="ARBA00004065"/>
    </source>
</evidence>
<dbReference type="OrthoDB" id="33866at2157"/>
<evidence type="ECO:0000256" key="13">
    <source>
        <dbReference type="HAMAP-Rule" id="MF_00052"/>
    </source>
</evidence>
<dbReference type="Gene3D" id="1.10.10.460">
    <property type="entry name" value="Ribonuclease hii. Domain 2"/>
    <property type="match status" value="1"/>
</dbReference>
<keyword evidence="13" id="KW-0464">Manganese</keyword>
<protein>
    <recommendedName>
        <fullName evidence="7 13">Ribonuclease HII</fullName>
        <shortName evidence="13">RNase HII</shortName>
        <ecNumber evidence="6 13">3.1.26.4</ecNumber>
    </recommendedName>
</protein>
<dbReference type="InterPro" id="IPR004649">
    <property type="entry name" value="RNase_H2_suA"/>
</dbReference>
<dbReference type="InterPro" id="IPR023160">
    <property type="entry name" value="RNase_HII_hlx-loop-hlx_cap_dom"/>
</dbReference>
<dbReference type="SUPFAM" id="SSF53098">
    <property type="entry name" value="Ribonuclease H-like"/>
    <property type="match status" value="1"/>
</dbReference>
<evidence type="ECO:0000256" key="9">
    <source>
        <dbReference type="ARBA" id="ARBA00022722"/>
    </source>
</evidence>
<dbReference type="HAMAP" id="MF_00052_A">
    <property type="entry name" value="RNase_HII_A"/>
    <property type="match status" value="1"/>
</dbReference>
<evidence type="ECO:0000256" key="8">
    <source>
        <dbReference type="ARBA" id="ARBA00022490"/>
    </source>
</evidence>
<evidence type="ECO:0000313" key="20">
    <source>
        <dbReference type="Proteomes" id="UP000065473"/>
    </source>
</evidence>
<evidence type="ECO:0000313" key="17">
    <source>
        <dbReference type="EMBL" id="ALU28792.1"/>
    </source>
</evidence>
<dbReference type="GO" id="GO:0004523">
    <property type="term" value="F:RNA-DNA hybrid ribonuclease activity"/>
    <property type="evidence" value="ECO:0007669"/>
    <property type="project" value="UniProtKB-UniRule"/>
</dbReference>
<dbReference type="Pfam" id="PF01351">
    <property type="entry name" value="RNase_HII"/>
    <property type="match status" value="1"/>
</dbReference>
<dbReference type="InterPro" id="IPR036397">
    <property type="entry name" value="RNaseH_sf"/>
</dbReference>
<evidence type="ECO:0000256" key="11">
    <source>
        <dbReference type="ARBA" id="ARBA00022759"/>
    </source>
</evidence>
<evidence type="ECO:0000256" key="15">
    <source>
        <dbReference type="RuleBase" id="RU003515"/>
    </source>
</evidence>
<dbReference type="GO" id="GO:0005737">
    <property type="term" value="C:cytoplasm"/>
    <property type="evidence" value="ECO:0007669"/>
    <property type="project" value="UniProtKB-SubCell"/>
</dbReference>
<dbReference type="NCBIfam" id="TIGR00729">
    <property type="entry name" value="ribonuclease HII"/>
    <property type="match status" value="1"/>
</dbReference>
<comment type="function">
    <text evidence="3 13 15">Endonuclease that specifically degrades the RNA of RNA-DNA hybrids.</text>
</comment>
<feature type="binding site" evidence="13 14">
    <location>
        <position position="8"/>
    </location>
    <ligand>
        <name>a divalent metal cation</name>
        <dbReference type="ChEBI" id="CHEBI:60240"/>
    </ligand>
</feature>
<dbReference type="STRING" id="1435377.SUSAZ_04400"/>
<dbReference type="Proteomes" id="UP000065473">
    <property type="component" value="Chromosome"/>
</dbReference>
<feature type="binding site" evidence="13 14">
    <location>
        <position position="7"/>
    </location>
    <ligand>
        <name>a divalent metal cation</name>
        <dbReference type="ChEBI" id="CHEBI:60240"/>
    </ligand>
</feature>
<evidence type="ECO:0000256" key="14">
    <source>
        <dbReference type="PROSITE-ProRule" id="PRU01319"/>
    </source>
</evidence>
<evidence type="ECO:0000256" key="1">
    <source>
        <dbReference type="ARBA" id="ARBA00000077"/>
    </source>
</evidence>
<accession>A0A0U3GT90</accession>
<evidence type="ECO:0000313" key="19">
    <source>
        <dbReference type="Proteomes" id="UP000060043"/>
    </source>
</evidence>
<evidence type="ECO:0000313" key="18">
    <source>
        <dbReference type="EMBL" id="ALU31512.1"/>
    </source>
</evidence>
<dbReference type="Proteomes" id="UP000060043">
    <property type="component" value="Chromosome"/>
</dbReference>
<feature type="domain" description="RNase H type-2" evidence="16">
    <location>
        <begin position="1"/>
        <end position="206"/>
    </location>
</feature>
<dbReference type="GO" id="GO:0043137">
    <property type="term" value="P:DNA replication, removal of RNA primer"/>
    <property type="evidence" value="ECO:0007669"/>
    <property type="project" value="TreeGrafter"/>
</dbReference>
<dbReference type="CDD" id="cd07180">
    <property type="entry name" value="RNase_HII_archaea_like"/>
    <property type="match status" value="1"/>
</dbReference>
<comment type="cofactor">
    <cofactor evidence="13 14">
        <name>Mn(2+)</name>
        <dbReference type="ChEBI" id="CHEBI:29035"/>
    </cofactor>
    <cofactor evidence="13 14">
        <name>Mg(2+)</name>
        <dbReference type="ChEBI" id="CHEBI:18420"/>
    </cofactor>
    <text evidence="13 14">Manganese or magnesium. Binds 1 divalent metal ion per monomer in the absence of substrate. May bind a second metal ion after substrate binding.</text>
</comment>